<evidence type="ECO:0000313" key="3">
    <source>
        <dbReference type="EMBL" id="PKW25578.1"/>
    </source>
</evidence>
<name>A0A2N3YFF7_9MICO</name>
<dbReference type="Proteomes" id="UP000233781">
    <property type="component" value="Unassembled WGS sequence"/>
</dbReference>
<keyword evidence="4" id="KW-1185">Reference proteome</keyword>
<proteinExistence type="inferred from homology"/>
<dbReference type="GO" id="GO:0046872">
    <property type="term" value="F:metal ion binding"/>
    <property type="evidence" value="ECO:0007669"/>
    <property type="project" value="InterPro"/>
</dbReference>
<dbReference type="InterPro" id="IPR036423">
    <property type="entry name" value="SOD-like_Cu/Zn_dom_sf"/>
</dbReference>
<evidence type="ECO:0000256" key="1">
    <source>
        <dbReference type="ARBA" id="ARBA00010457"/>
    </source>
</evidence>
<comment type="caution">
    <text evidence="3">The sequence shown here is derived from an EMBL/GenBank/DDBJ whole genome shotgun (WGS) entry which is preliminary data.</text>
</comment>
<dbReference type="Gene3D" id="2.60.40.200">
    <property type="entry name" value="Superoxide dismutase, copper/zinc binding domain"/>
    <property type="match status" value="1"/>
</dbReference>
<comment type="similarity">
    <text evidence="1">Belongs to the Cu-Zn superoxide dismutase family.</text>
</comment>
<evidence type="ECO:0000313" key="4">
    <source>
        <dbReference type="Proteomes" id="UP000233781"/>
    </source>
</evidence>
<dbReference type="SUPFAM" id="SSF49329">
    <property type="entry name" value="Cu,Zn superoxide dismutase-like"/>
    <property type="match status" value="1"/>
</dbReference>
<evidence type="ECO:0000256" key="2">
    <source>
        <dbReference type="SAM" id="SignalP"/>
    </source>
</evidence>
<feature type="chain" id="PRO_5014645717" description="Cu-Zn family superoxide dismutase" evidence="2">
    <location>
        <begin position="26"/>
        <end position="216"/>
    </location>
</feature>
<reference evidence="3 4" key="1">
    <citation type="submission" date="2017-12" db="EMBL/GenBank/DDBJ databases">
        <title>Sequencing the genomes of 1000 Actinobacteria strains.</title>
        <authorList>
            <person name="Klenk H.-P."/>
        </authorList>
    </citation>
    <scope>NUCLEOTIDE SEQUENCE [LARGE SCALE GENOMIC DNA]</scope>
    <source>
        <strain evidence="3 4">DSM 12806</strain>
    </source>
</reference>
<protein>
    <recommendedName>
        <fullName evidence="5">Cu-Zn family superoxide dismutase</fullName>
    </recommendedName>
</protein>
<feature type="signal peptide" evidence="2">
    <location>
        <begin position="1"/>
        <end position="25"/>
    </location>
</feature>
<dbReference type="RefSeq" id="WP_101394279.1">
    <property type="nucleotide sequence ID" value="NZ_PJNE01000001.1"/>
</dbReference>
<keyword evidence="2" id="KW-0732">Signal</keyword>
<sequence>MKLTPFLVVGSALALSVATATTAQATHDSNPSAKVASYHYGLNPVQLASVPNSQAHGSTRITALPNGKVQVTVTVDGLAPGLPHAMHLHGIDGTPMDKGCPDGSADADHNGITNVVEGAPFYGGILTSLTTVGDTSPASALDLSRFPVADATGHLEYTRTFSNAAALANAGTVQVVVHGIDLNGNGVYDFESGPSELGAQFPLEATLPTVCGGIAD</sequence>
<dbReference type="AlphaFoldDB" id="A0A2N3YFF7"/>
<organism evidence="3 4">
    <name type="scientific">Phycicoccus duodecadis</name>
    <dbReference type="NCBI Taxonomy" id="173053"/>
    <lineage>
        <taxon>Bacteria</taxon>
        <taxon>Bacillati</taxon>
        <taxon>Actinomycetota</taxon>
        <taxon>Actinomycetes</taxon>
        <taxon>Micrococcales</taxon>
        <taxon>Intrasporangiaceae</taxon>
        <taxon>Phycicoccus</taxon>
    </lineage>
</organism>
<gene>
    <name evidence="3" type="ORF">ATL31_0375</name>
</gene>
<accession>A0A2N3YFF7</accession>
<dbReference type="OrthoDB" id="2991218at2"/>
<dbReference type="EMBL" id="PJNE01000001">
    <property type="protein sequence ID" value="PKW25578.1"/>
    <property type="molecule type" value="Genomic_DNA"/>
</dbReference>
<dbReference type="GO" id="GO:0006801">
    <property type="term" value="P:superoxide metabolic process"/>
    <property type="evidence" value="ECO:0007669"/>
    <property type="project" value="InterPro"/>
</dbReference>
<evidence type="ECO:0008006" key="5">
    <source>
        <dbReference type="Google" id="ProtNLM"/>
    </source>
</evidence>